<proteinExistence type="predicted"/>
<sequence length="105" mass="12355">MKKIDWLILLFILVASAFTLKDLYKPGFYTSHDGPHQIVRFYYYDQLLREGQFPPRWVGGLNYGFGYPLFIFSYHLPWVLAEVFHSPLPLCSLPFFQYLCPGGDR</sequence>
<reference evidence="1 2" key="1">
    <citation type="journal article" date="2015" name="Nature">
        <title>rRNA introns, odd ribosomes, and small enigmatic genomes across a large radiation of phyla.</title>
        <authorList>
            <person name="Brown C.T."/>
            <person name="Hug L.A."/>
            <person name="Thomas B.C."/>
            <person name="Sharon I."/>
            <person name="Castelle C.J."/>
            <person name="Singh A."/>
            <person name="Wilkins M.J."/>
            <person name="Williams K.H."/>
            <person name="Banfield J.F."/>
        </authorList>
    </citation>
    <scope>NUCLEOTIDE SEQUENCE [LARGE SCALE GENOMIC DNA]</scope>
</reference>
<dbReference type="EMBL" id="LCDD01000037">
    <property type="protein sequence ID" value="KKS45471.1"/>
    <property type="molecule type" value="Genomic_DNA"/>
</dbReference>
<comment type="caution">
    <text evidence="1">The sequence shown here is derived from an EMBL/GenBank/DDBJ whole genome shotgun (WGS) entry which is preliminary data.</text>
</comment>
<name>A0A0G1BGL9_9BACT</name>
<dbReference type="AlphaFoldDB" id="A0A0G1BGL9"/>
<protein>
    <submittedName>
        <fullName evidence="1">Uncharacterized protein</fullName>
    </submittedName>
</protein>
<dbReference type="Proteomes" id="UP000034320">
    <property type="component" value="Unassembled WGS sequence"/>
</dbReference>
<evidence type="ECO:0000313" key="2">
    <source>
        <dbReference type="Proteomes" id="UP000034320"/>
    </source>
</evidence>
<gene>
    <name evidence="1" type="ORF">UV09_C0037G0003</name>
</gene>
<evidence type="ECO:0000313" key="1">
    <source>
        <dbReference type="EMBL" id="KKS45471.1"/>
    </source>
</evidence>
<organism evidence="1 2">
    <name type="scientific">Candidatus Gottesmanbacteria bacterium GW2011_GWA2_42_18</name>
    <dbReference type="NCBI Taxonomy" id="1618442"/>
    <lineage>
        <taxon>Bacteria</taxon>
        <taxon>Candidatus Gottesmaniibacteriota</taxon>
    </lineage>
</organism>
<accession>A0A0G1BGL9</accession>